<evidence type="ECO:0000313" key="2">
    <source>
        <dbReference type="Proteomes" id="UP000050741"/>
    </source>
</evidence>
<dbReference type="AlphaFoldDB" id="A0A183BVU9"/>
<feature type="transmembrane region" description="Helical" evidence="1">
    <location>
        <begin position="12"/>
        <end position="33"/>
    </location>
</feature>
<reference evidence="2" key="1">
    <citation type="submission" date="2013-12" db="EMBL/GenBank/DDBJ databases">
        <authorList>
            <person name="Aslett M."/>
        </authorList>
    </citation>
    <scope>NUCLEOTIDE SEQUENCE [LARGE SCALE GENOMIC DNA]</scope>
    <source>
        <strain evidence="2">Lindley</strain>
    </source>
</reference>
<protein>
    <submittedName>
        <fullName evidence="3">Transmembrane protein 44</fullName>
    </submittedName>
</protein>
<keyword evidence="1" id="KW-0812">Transmembrane</keyword>
<organism evidence="2 3">
    <name type="scientific">Globodera pallida</name>
    <name type="common">Potato cyst nematode worm</name>
    <name type="synonym">Heterodera pallida</name>
    <dbReference type="NCBI Taxonomy" id="36090"/>
    <lineage>
        <taxon>Eukaryota</taxon>
        <taxon>Metazoa</taxon>
        <taxon>Ecdysozoa</taxon>
        <taxon>Nematoda</taxon>
        <taxon>Chromadorea</taxon>
        <taxon>Rhabditida</taxon>
        <taxon>Tylenchina</taxon>
        <taxon>Tylenchomorpha</taxon>
        <taxon>Tylenchoidea</taxon>
        <taxon>Heteroderidae</taxon>
        <taxon>Heteroderinae</taxon>
        <taxon>Globodera</taxon>
    </lineage>
</organism>
<name>A0A183BVU9_GLOPA</name>
<dbReference type="Proteomes" id="UP000050741">
    <property type="component" value="Unassembled WGS sequence"/>
</dbReference>
<keyword evidence="2" id="KW-1185">Reference proteome</keyword>
<sequence>MPCPSKCPSDALVRLFLLLDSAVHCALGAFLFFSPGICAEFILKRPSSDGVHWHLLRCVGGQLLASAVLSWRCASPQRPPEVRSSCLALRLLGSILFAFLFLHIRSVHPELIFFTANHLVLFCYDCVVCGAYNCLRMANRRQFPRCEPLGQLALPN</sequence>
<keyword evidence="1" id="KW-0472">Membrane</keyword>
<dbReference type="WBParaSite" id="GPLIN_000473700">
    <property type="protein sequence ID" value="GPLIN_000473700"/>
    <property type="gene ID" value="GPLIN_000473700"/>
</dbReference>
<accession>A0A183BVU9</accession>
<feature type="transmembrane region" description="Helical" evidence="1">
    <location>
        <begin position="86"/>
        <end position="105"/>
    </location>
</feature>
<proteinExistence type="predicted"/>
<evidence type="ECO:0000313" key="3">
    <source>
        <dbReference type="WBParaSite" id="GPLIN_000473700"/>
    </source>
</evidence>
<keyword evidence="1" id="KW-1133">Transmembrane helix</keyword>
<evidence type="ECO:0000256" key="1">
    <source>
        <dbReference type="SAM" id="Phobius"/>
    </source>
</evidence>
<reference evidence="3" key="3">
    <citation type="submission" date="2016-06" db="UniProtKB">
        <authorList>
            <consortium name="WormBaseParasite"/>
        </authorList>
    </citation>
    <scope>IDENTIFICATION</scope>
</reference>
<feature type="transmembrane region" description="Helical" evidence="1">
    <location>
        <begin position="111"/>
        <end position="135"/>
    </location>
</feature>
<reference evidence="2" key="2">
    <citation type="submission" date="2014-05" db="EMBL/GenBank/DDBJ databases">
        <title>The genome and life-stage specific transcriptomes of Globodera pallida elucidate key aspects of plant parasitism by a cyst nematode.</title>
        <authorList>
            <person name="Cotton J.A."/>
            <person name="Lilley C.J."/>
            <person name="Jones L.M."/>
            <person name="Kikuchi T."/>
            <person name="Reid A.J."/>
            <person name="Thorpe P."/>
            <person name="Tsai I.J."/>
            <person name="Beasley H."/>
            <person name="Blok V."/>
            <person name="Cock P.J.A."/>
            <person name="Van den Akker S.E."/>
            <person name="Holroyd N."/>
            <person name="Hunt M."/>
            <person name="Mantelin S."/>
            <person name="Naghra H."/>
            <person name="Pain A."/>
            <person name="Palomares-Rius J.E."/>
            <person name="Zarowiecki M."/>
            <person name="Berriman M."/>
            <person name="Jones J.T."/>
            <person name="Urwin P.E."/>
        </authorList>
    </citation>
    <scope>NUCLEOTIDE SEQUENCE [LARGE SCALE GENOMIC DNA]</scope>
    <source>
        <strain evidence="2">Lindley</strain>
    </source>
</reference>